<dbReference type="EMBL" id="JBHUIJ010000005">
    <property type="protein sequence ID" value="MFD2236702.1"/>
    <property type="molecule type" value="Genomic_DNA"/>
</dbReference>
<dbReference type="PANTHER" id="PTHR30537">
    <property type="entry name" value="HTH-TYPE TRANSCRIPTIONAL REGULATOR"/>
    <property type="match status" value="1"/>
</dbReference>
<reference evidence="4" key="1">
    <citation type="journal article" date="2019" name="Int. J. Syst. Evol. Microbiol.">
        <title>The Global Catalogue of Microorganisms (GCM) 10K type strain sequencing project: providing services to taxonomists for standard genome sequencing and annotation.</title>
        <authorList>
            <consortium name="The Broad Institute Genomics Platform"/>
            <consortium name="The Broad Institute Genome Sequencing Center for Infectious Disease"/>
            <person name="Wu L."/>
            <person name="Ma J."/>
        </authorList>
    </citation>
    <scope>NUCLEOTIDE SEQUENCE [LARGE SCALE GENOMIC DNA]</scope>
    <source>
        <strain evidence="4">ZS-35-S2</strain>
    </source>
</reference>
<dbReference type="InterPro" id="IPR005119">
    <property type="entry name" value="LysR_subst-bd"/>
</dbReference>
<dbReference type="CDD" id="cd08422">
    <property type="entry name" value="PBP2_CrgA_like"/>
    <property type="match status" value="1"/>
</dbReference>
<protein>
    <submittedName>
        <fullName evidence="3">Substrate binding domain-containing protein</fullName>
    </submittedName>
</protein>
<organism evidence="3 4">
    <name type="scientific">Aureimonas populi</name>
    <dbReference type="NCBI Taxonomy" id="1701758"/>
    <lineage>
        <taxon>Bacteria</taxon>
        <taxon>Pseudomonadati</taxon>
        <taxon>Pseudomonadota</taxon>
        <taxon>Alphaproteobacteria</taxon>
        <taxon>Hyphomicrobiales</taxon>
        <taxon>Aurantimonadaceae</taxon>
        <taxon>Aureimonas</taxon>
    </lineage>
</organism>
<sequence>MDRRVLDHTPEQLSEHCAIVYSYAVNPDEWELIDADGLSHRVRPRATMSTNNGDTARAAALAGSGVIWQPTFLIGEDLRAGRLIELLPDFRMPDIDVLAVYPSRRHLSAKVRAMVEFLAEAFNGVPSWDR</sequence>
<dbReference type="SUPFAM" id="SSF53850">
    <property type="entry name" value="Periplasmic binding protein-like II"/>
    <property type="match status" value="1"/>
</dbReference>
<feature type="domain" description="LysR substrate-binding" evidence="2">
    <location>
        <begin position="9"/>
        <end position="122"/>
    </location>
</feature>
<evidence type="ECO:0000313" key="4">
    <source>
        <dbReference type="Proteomes" id="UP001597371"/>
    </source>
</evidence>
<dbReference type="Proteomes" id="UP001597371">
    <property type="component" value="Unassembled WGS sequence"/>
</dbReference>
<name>A0ABW5CL65_9HYPH</name>
<dbReference type="InterPro" id="IPR058163">
    <property type="entry name" value="LysR-type_TF_proteobact-type"/>
</dbReference>
<gene>
    <name evidence="3" type="ORF">ACFSKQ_04385</name>
</gene>
<dbReference type="Pfam" id="PF03466">
    <property type="entry name" value="LysR_substrate"/>
    <property type="match status" value="1"/>
</dbReference>
<accession>A0ABW5CL65</accession>
<dbReference type="Gene3D" id="3.40.190.10">
    <property type="entry name" value="Periplasmic binding protein-like II"/>
    <property type="match status" value="2"/>
</dbReference>
<evidence type="ECO:0000313" key="3">
    <source>
        <dbReference type="EMBL" id="MFD2236702.1"/>
    </source>
</evidence>
<proteinExistence type="inferred from homology"/>
<comment type="similarity">
    <text evidence="1">Belongs to the LysR transcriptional regulatory family.</text>
</comment>
<keyword evidence="4" id="KW-1185">Reference proteome</keyword>
<dbReference type="RefSeq" id="WP_209740367.1">
    <property type="nucleotide sequence ID" value="NZ_JBHUIJ010000005.1"/>
</dbReference>
<evidence type="ECO:0000256" key="1">
    <source>
        <dbReference type="ARBA" id="ARBA00009437"/>
    </source>
</evidence>
<comment type="caution">
    <text evidence="3">The sequence shown here is derived from an EMBL/GenBank/DDBJ whole genome shotgun (WGS) entry which is preliminary data.</text>
</comment>
<dbReference type="PANTHER" id="PTHR30537:SF5">
    <property type="entry name" value="HTH-TYPE TRANSCRIPTIONAL ACTIVATOR TTDR-RELATED"/>
    <property type="match status" value="1"/>
</dbReference>
<evidence type="ECO:0000259" key="2">
    <source>
        <dbReference type="Pfam" id="PF03466"/>
    </source>
</evidence>